<sequence length="229" mass="25132">MSTEGLGRDRSPATHQTNAFAMLKKTAQDEQPAPAATPAPKPESAGEETTPKNKSKTPTKAKTKRATEGRPRKAENTGGVEPPEPTSTHDETEVPQSESKERVTELVTLYMPLDLRAEFKRRAKAEGATHPGLAFTAVEVAYPVLDEILGQIVSRPVETPTVSLFQRAGTQARARTTHKKDYGDLQFRITKTNAAILDGLVEEFNAPSRNVLITTAIRHYLNYPITDEE</sequence>
<feature type="region of interest" description="Disordered" evidence="1">
    <location>
        <begin position="1"/>
        <end position="103"/>
    </location>
</feature>
<evidence type="ECO:0000313" key="2">
    <source>
        <dbReference type="EMBL" id="AGY35376.1"/>
    </source>
</evidence>
<evidence type="ECO:0000256" key="1">
    <source>
        <dbReference type="SAM" id="MobiDB-lite"/>
    </source>
</evidence>
<keyword evidence="2" id="KW-0614">Plasmid</keyword>
<gene>
    <name evidence="2" type="ORF">AP13_p00670</name>
</gene>
<reference evidence="2" key="1">
    <citation type="journal article" date="2013" name="Genome Announc.">
        <title>Complete Genome Sequence of pAP13, a Large Linear Plasmid of a Brevibacterium Strain Isolated from a Saline Lake at 4,200 Meters above Sea Level in Argentina.</title>
        <authorList>
            <person name="Dib J.R."/>
            <person name="Schuldes J."/>
            <person name="Thurmer A."/>
            <person name="Farias M.E."/>
            <person name="Daniel R."/>
            <person name="Meinhardt F."/>
        </authorList>
    </citation>
    <scope>NUCLEOTIDE SEQUENCE</scope>
    <source>
        <strain evidence="2">Ap13</strain>
        <plasmid evidence="2">pAP13</plasmid>
    </source>
</reference>
<feature type="compositionally biased region" description="Basic and acidic residues" evidence="1">
    <location>
        <begin position="87"/>
        <end position="103"/>
    </location>
</feature>
<dbReference type="EMBL" id="KF577590">
    <property type="protein sequence ID" value="AGY35376.1"/>
    <property type="molecule type" value="Genomic_DNA"/>
</dbReference>
<accession>U5NVZ1</accession>
<organism evidence="2">
    <name type="scientific">Brevibacterium sp. Ap13</name>
    <dbReference type="NCBI Taxonomy" id="1406197"/>
    <lineage>
        <taxon>Bacteria</taxon>
        <taxon>Bacillati</taxon>
        <taxon>Actinomycetota</taxon>
        <taxon>Actinomycetes</taxon>
        <taxon>Micrococcales</taxon>
        <taxon>Brevibacteriaceae</taxon>
        <taxon>Brevibacterium</taxon>
    </lineage>
</organism>
<feature type="compositionally biased region" description="Basic residues" evidence="1">
    <location>
        <begin position="53"/>
        <end position="64"/>
    </location>
</feature>
<protein>
    <submittedName>
        <fullName evidence="2">Uncharacterized protein</fullName>
    </submittedName>
</protein>
<feature type="compositionally biased region" description="Basic and acidic residues" evidence="1">
    <location>
        <begin position="1"/>
        <end position="12"/>
    </location>
</feature>
<feature type="compositionally biased region" description="Basic and acidic residues" evidence="1">
    <location>
        <begin position="65"/>
        <end position="75"/>
    </location>
</feature>
<proteinExistence type="predicted"/>
<dbReference type="AlphaFoldDB" id="U5NVZ1"/>
<name>U5NVZ1_9MICO</name>
<geneLocation type="plasmid" evidence="2">
    <name>pAP13</name>
</geneLocation>